<feature type="non-terminal residue" evidence="1">
    <location>
        <position position="1"/>
    </location>
</feature>
<dbReference type="AlphaFoldDB" id="A0A4Y2FQS9"/>
<evidence type="ECO:0000313" key="2">
    <source>
        <dbReference type="Proteomes" id="UP000499080"/>
    </source>
</evidence>
<sequence length="92" mass="9721">IQQKTNIIEFSAALDKGTSSEGTTDSTITSTIGSSTVQVTTCIPSTCYGGKCEKRDGKLVCICPDGFQLQGVGCYAKPPVRNKIASVDNAEW</sequence>
<evidence type="ECO:0000313" key="1">
    <source>
        <dbReference type="EMBL" id="GBM43862.1"/>
    </source>
</evidence>
<organism evidence="1 2">
    <name type="scientific">Araneus ventricosus</name>
    <name type="common">Orbweaver spider</name>
    <name type="synonym">Epeira ventricosa</name>
    <dbReference type="NCBI Taxonomy" id="182803"/>
    <lineage>
        <taxon>Eukaryota</taxon>
        <taxon>Metazoa</taxon>
        <taxon>Ecdysozoa</taxon>
        <taxon>Arthropoda</taxon>
        <taxon>Chelicerata</taxon>
        <taxon>Arachnida</taxon>
        <taxon>Araneae</taxon>
        <taxon>Araneomorphae</taxon>
        <taxon>Entelegynae</taxon>
        <taxon>Araneoidea</taxon>
        <taxon>Araneidae</taxon>
        <taxon>Araneus</taxon>
    </lineage>
</organism>
<protein>
    <recommendedName>
        <fullName evidence="3">EGF-like domain-containing protein</fullName>
    </recommendedName>
</protein>
<dbReference type="Proteomes" id="UP000499080">
    <property type="component" value="Unassembled WGS sequence"/>
</dbReference>
<comment type="caution">
    <text evidence="1">The sequence shown here is derived from an EMBL/GenBank/DDBJ whole genome shotgun (WGS) entry which is preliminary data.</text>
</comment>
<evidence type="ECO:0008006" key="3">
    <source>
        <dbReference type="Google" id="ProtNLM"/>
    </source>
</evidence>
<dbReference type="EMBL" id="BGPR01001045">
    <property type="protein sequence ID" value="GBM43862.1"/>
    <property type="molecule type" value="Genomic_DNA"/>
</dbReference>
<name>A0A4Y2FQS9_ARAVE</name>
<keyword evidence="2" id="KW-1185">Reference proteome</keyword>
<gene>
    <name evidence="1" type="ORF">AVEN_256735-2_1</name>
</gene>
<reference evidence="1 2" key="1">
    <citation type="journal article" date="2019" name="Sci. Rep.">
        <title>Orb-weaving spider Araneus ventricosus genome elucidates the spidroin gene catalogue.</title>
        <authorList>
            <person name="Kono N."/>
            <person name="Nakamura H."/>
            <person name="Ohtoshi R."/>
            <person name="Moran D.A.P."/>
            <person name="Shinohara A."/>
            <person name="Yoshida Y."/>
            <person name="Fujiwara M."/>
            <person name="Mori M."/>
            <person name="Tomita M."/>
            <person name="Arakawa K."/>
        </authorList>
    </citation>
    <scope>NUCLEOTIDE SEQUENCE [LARGE SCALE GENOMIC DNA]</scope>
</reference>
<accession>A0A4Y2FQS9</accession>
<proteinExistence type="predicted"/>